<feature type="region of interest" description="Disordered" evidence="1">
    <location>
        <begin position="70"/>
        <end position="105"/>
    </location>
</feature>
<protein>
    <submittedName>
        <fullName evidence="2">Uncharacterized protein</fullName>
    </submittedName>
</protein>
<dbReference type="Proteomes" id="UP001498398">
    <property type="component" value="Unassembled WGS sequence"/>
</dbReference>
<feature type="compositionally biased region" description="Low complexity" evidence="1">
    <location>
        <begin position="96"/>
        <end position="105"/>
    </location>
</feature>
<evidence type="ECO:0000313" key="2">
    <source>
        <dbReference type="EMBL" id="KAK7469962.1"/>
    </source>
</evidence>
<reference evidence="2 3" key="1">
    <citation type="submission" date="2024-01" db="EMBL/GenBank/DDBJ databases">
        <title>A draft genome for the cacao thread blight pathogen Marasmiellus scandens.</title>
        <authorList>
            <person name="Baruah I.K."/>
            <person name="Leung J."/>
            <person name="Bukari Y."/>
            <person name="Amoako-Attah I."/>
            <person name="Meinhardt L.W."/>
            <person name="Bailey B.A."/>
            <person name="Cohen S.P."/>
        </authorList>
    </citation>
    <scope>NUCLEOTIDE SEQUENCE [LARGE SCALE GENOMIC DNA]</scope>
    <source>
        <strain evidence="2 3">GH-19</strain>
    </source>
</reference>
<organism evidence="2 3">
    <name type="scientific">Marasmiellus scandens</name>
    <dbReference type="NCBI Taxonomy" id="2682957"/>
    <lineage>
        <taxon>Eukaryota</taxon>
        <taxon>Fungi</taxon>
        <taxon>Dikarya</taxon>
        <taxon>Basidiomycota</taxon>
        <taxon>Agaricomycotina</taxon>
        <taxon>Agaricomycetes</taxon>
        <taxon>Agaricomycetidae</taxon>
        <taxon>Agaricales</taxon>
        <taxon>Marasmiineae</taxon>
        <taxon>Omphalotaceae</taxon>
        <taxon>Marasmiellus</taxon>
    </lineage>
</organism>
<gene>
    <name evidence="2" type="ORF">VKT23_001397</name>
</gene>
<name>A0ABR1K067_9AGAR</name>
<evidence type="ECO:0000313" key="3">
    <source>
        <dbReference type="Proteomes" id="UP001498398"/>
    </source>
</evidence>
<sequence>MPSWSSEFSDALVQAAIALRVLSDIYDAKKPMNLWTFNIELMENTNFTQALLTTSTALYSLSTTFNTDRFPPDGEVIEHAWNSESPNDTQPPPFGSPSSSHSSPNSYLSFYSCCGFNPRVQLFVKCQG</sequence>
<comment type="caution">
    <text evidence="2">The sequence shown here is derived from an EMBL/GenBank/DDBJ whole genome shotgun (WGS) entry which is preliminary data.</text>
</comment>
<keyword evidence="3" id="KW-1185">Reference proteome</keyword>
<proteinExistence type="predicted"/>
<dbReference type="EMBL" id="JBANRG010000002">
    <property type="protein sequence ID" value="KAK7469962.1"/>
    <property type="molecule type" value="Genomic_DNA"/>
</dbReference>
<accession>A0ABR1K067</accession>
<evidence type="ECO:0000256" key="1">
    <source>
        <dbReference type="SAM" id="MobiDB-lite"/>
    </source>
</evidence>